<gene>
    <name evidence="2" type="ORF">MENT_LOCUS6790</name>
</gene>
<dbReference type="InterPro" id="IPR022672">
    <property type="entry name" value="Hexokinase_N"/>
</dbReference>
<dbReference type="GO" id="GO:0005975">
    <property type="term" value="P:carbohydrate metabolic process"/>
    <property type="evidence" value="ECO:0007669"/>
    <property type="project" value="InterPro"/>
</dbReference>
<dbReference type="InterPro" id="IPR043129">
    <property type="entry name" value="ATPase_NBD"/>
</dbReference>
<dbReference type="Pfam" id="PF00349">
    <property type="entry name" value="Hexokinase_1"/>
    <property type="match status" value="1"/>
</dbReference>
<dbReference type="SUPFAM" id="SSF53067">
    <property type="entry name" value="Actin-like ATPase domain"/>
    <property type="match status" value="1"/>
</dbReference>
<evidence type="ECO:0000313" key="3">
    <source>
        <dbReference type="Proteomes" id="UP000580250"/>
    </source>
</evidence>
<feature type="domain" description="Hexokinase N-terminal" evidence="1">
    <location>
        <begin position="1"/>
        <end position="73"/>
    </location>
</feature>
<organism evidence="2 3">
    <name type="scientific">Meloidogyne enterolobii</name>
    <name type="common">Root-knot nematode worm</name>
    <name type="synonym">Meloidogyne mayaguensis</name>
    <dbReference type="NCBI Taxonomy" id="390850"/>
    <lineage>
        <taxon>Eukaryota</taxon>
        <taxon>Metazoa</taxon>
        <taxon>Ecdysozoa</taxon>
        <taxon>Nematoda</taxon>
        <taxon>Chromadorea</taxon>
        <taxon>Rhabditida</taxon>
        <taxon>Tylenchina</taxon>
        <taxon>Tylenchomorpha</taxon>
        <taxon>Tylenchoidea</taxon>
        <taxon>Meloidogynidae</taxon>
        <taxon>Meloidogyninae</taxon>
        <taxon>Meloidogyne</taxon>
    </lineage>
</organism>
<protein>
    <recommendedName>
        <fullName evidence="1">Hexokinase N-terminal domain-containing protein</fullName>
    </recommendedName>
</protein>
<dbReference type="Proteomes" id="UP000580250">
    <property type="component" value="Unassembled WGS sequence"/>
</dbReference>
<comment type="caution">
    <text evidence="2">The sequence shown here is derived from an EMBL/GenBank/DDBJ whole genome shotgun (WGS) entry which is preliminary data.</text>
</comment>
<reference evidence="2 3" key="1">
    <citation type="submission" date="2020-08" db="EMBL/GenBank/DDBJ databases">
        <authorList>
            <person name="Koutsovoulos G."/>
            <person name="Danchin GJ E."/>
        </authorList>
    </citation>
    <scope>NUCLEOTIDE SEQUENCE [LARGE SCALE GENOMIC DNA]</scope>
</reference>
<dbReference type="AlphaFoldDB" id="A0A6V7U237"/>
<proteinExistence type="predicted"/>
<sequence length="107" mass="11794">MLPTFITTNTTTIKSNFIALDLGGTGFRIYMFGTIGEIIHKIVTKIPENMKKGSIENLMFFVAESLTTCCFYKTSIQSKSIAVNLIITRLKIYLIGTAGEETCLGNS</sequence>
<name>A0A6V7U237_MELEN</name>
<evidence type="ECO:0000313" key="2">
    <source>
        <dbReference type="EMBL" id="CAD2141166.1"/>
    </source>
</evidence>
<dbReference type="GO" id="GO:0005524">
    <property type="term" value="F:ATP binding"/>
    <property type="evidence" value="ECO:0007669"/>
    <property type="project" value="InterPro"/>
</dbReference>
<dbReference type="Gene3D" id="3.30.420.40">
    <property type="match status" value="1"/>
</dbReference>
<evidence type="ECO:0000259" key="1">
    <source>
        <dbReference type="Pfam" id="PF00349"/>
    </source>
</evidence>
<dbReference type="EMBL" id="CAJEWN010000026">
    <property type="protein sequence ID" value="CAD2141166.1"/>
    <property type="molecule type" value="Genomic_DNA"/>
</dbReference>
<dbReference type="GO" id="GO:0016773">
    <property type="term" value="F:phosphotransferase activity, alcohol group as acceptor"/>
    <property type="evidence" value="ECO:0007669"/>
    <property type="project" value="InterPro"/>
</dbReference>
<accession>A0A6V7U237</accession>